<accession>A0AAD4BX46</accession>
<evidence type="ECO:0000313" key="4">
    <source>
        <dbReference type="Proteomes" id="UP001194468"/>
    </source>
</evidence>
<keyword evidence="1" id="KW-0472">Membrane</keyword>
<organism evidence="3 4">
    <name type="scientific">Boletus edulis BED1</name>
    <dbReference type="NCBI Taxonomy" id="1328754"/>
    <lineage>
        <taxon>Eukaryota</taxon>
        <taxon>Fungi</taxon>
        <taxon>Dikarya</taxon>
        <taxon>Basidiomycota</taxon>
        <taxon>Agaricomycotina</taxon>
        <taxon>Agaricomycetes</taxon>
        <taxon>Agaricomycetidae</taxon>
        <taxon>Boletales</taxon>
        <taxon>Boletineae</taxon>
        <taxon>Boletaceae</taxon>
        <taxon>Boletoideae</taxon>
        <taxon>Boletus</taxon>
    </lineage>
</organism>
<dbReference type="Pfam" id="PF20153">
    <property type="entry name" value="DUF6535"/>
    <property type="match status" value="1"/>
</dbReference>
<keyword evidence="4" id="KW-1185">Reference proteome</keyword>
<sequence length="154" mass="16726">MSRFCLFIISNRINRRFLCSLVPSSNDPAASTDRETKFWKKYLKEADDYDRDFLRKNGSNVEGVLIFAGLFSAVSASFLGSIRSDLQPNPTDTTNALLMMLVNSNNNSALSNQPLGIPVWDGPSTAVVSSQMLGYAGLSASLLAALGAVLGKQW</sequence>
<feature type="transmembrane region" description="Helical" evidence="1">
    <location>
        <begin position="132"/>
        <end position="151"/>
    </location>
</feature>
<protein>
    <recommendedName>
        <fullName evidence="2">DUF6535 domain-containing protein</fullName>
    </recommendedName>
</protein>
<feature type="non-terminal residue" evidence="3">
    <location>
        <position position="154"/>
    </location>
</feature>
<dbReference type="EMBL" id="WHUW01000009">
    <property type="protein sequence ID" value="KAF8442129.1"/>
    <property type="molecule type" value="Genomic_DNA"/>
</dbReference>
<dbReference type="InterPro" id="IPR045338">
    <property type="entry name" value="DUF6535"/>
</dbReference>
<evidence type="ECO:0000313" key="3">
    <source>
        <dbReference type="EMBL" id="KAF8442129.1"/>
    </source>
</evidence>
<proteinExistence type="predicted"/>
<reference evidence="3" key="1">
    <citation type="submission" date="2019-10" db="EMBL/GenBank/DDBJ databases">
        <authorList>
            <consortium name="DOE Joint Genome Institute"/>
            <person name="Kuo A."/>
            <person name="Miyauchi S."/>
            <person name="Kiss E."/>
            <person name="Drula E."/>
            <person name="Kohler A."/>
            <person name="Sanchez-Garcia M."/>
            <person name="Andreopoulos B."/>
            <person name="Barry K.W."/>
            <person name="Bonito G."/>
            <person name="Buee M."/>
            <person name="Carver A."/>
            <person name="Chen C."/>
            <person name="Cichocki N."/>
            <person name="Clum A."/>
            <person name="Culley D."/>
            <person name="Crous P.W."/>
            <person name="Fauchery L."/>
            <person name="Girlanda M."/>
            <person name="Hayes R."/>
            <person name="Keri Z."/>
            <person name="LaButti K."/>
            <person name="Lipzen A."/>
            <person name="Lombard V."/>
            <person name="Magnuson J."/>
            <person name="Maillard F."/>
            <person name="Morin E."/>
            <person name="Murat C."/>
            <person name="Nolan M."/>
            <person name="Ohm R."/>
            <person name="Pangilinan J."/>
            <person name="Pereira M."/>
            <person name="Perotto S."/>
            <person name="Peter M."/>
            <person name="Riley R."/>
            <person name="Sitrit Y."/>
            <person name="Stielow B."/>
            <person name="Szollosi G."/>
            <person name="Zifcakova L."/>
            <person name="Stursova M."/>
            <person name="Spatafora J.W."/>
            <person name="Tedersoo L."/>
            <person name="Vaario L.-M."/>
            <person name="Yamada A."/>
            <person name="Yan M."/>
            <person name="Wang P."/>
            <person name="Xu J."/>
            <person name="Bruns T."/>
            <person name="Baldrian P."/>
            <person name="Vilgalys R."/>
            <person name="Henrissat B."/>
            <person name="Grigoriev I.V."/>
            <person name="Hibbett D."/>
            <person name="Nagy L.G."/>
            <person name="Martin F.M."/>
        </authorList>
    </citation>
    <scope>NUCLEOTIDE SEQUENCE</scope>
    <source>
        <strain evidence="3">BED1</strain>
    </source>
</reference>
<evidence type="ECO:0000256" key="1">
    <source>
        <dbReference type="SAM" id="Phobius"/>
    </source>
</evidence>
<dbReference type="Proteomes" id="UP001194468">
    <property type="component" value="Unassembled WGS sequence"/>
</dbReference>
<dbReference type="AlphaFoldDB" id="A0AAD4BX46"/>
<evidence type="ECO:0000259" key="2">
    <source>
        <dbReference type="Pfam" id="PF20153"/>
    </source>
</evidence>
<feature type="domain" description="DUF6535" evidence="2">
    <location>
        <begin position="39"/>
        <end position="154"/>
    </location>
</feature>
<feature type="transmembrane region" description="Helical" evidence="1">
    <location>
        <begin position="64"/>
        <end position="82"/>
    </location>
</feature>
<reference evidence="3" key="2">
    <citation type="journal article" date="2020" name="Nat. Commun.">
        <title>Large-scale genome sequencing of mycorrhizal fungi provides insights into the early evolution of symbiotic traits.</title>
        <authorList>
            <person name="Miyauchi S."/>
            <person name="Kiss E."/>
            <person name="Kuo A."/>
            <person name="Drula E."/>
            <person name="Kohler A."/>
            <person name="Sanchez-Garcia M."/>
            <person name="Morin E."/>
            <person name="Andreopoulos B."/>
            <person name="Barry K.W."/>
            <person name="Bonito G."/>
            <person name="Buee M."/>
            <person name="Carver A."/>
            <person name="Chen C."/>
            <person name="Cichocki N."/>
            <person name="Clum A."/>
            <person name="Culley D."/>
            <person name="Crous P.W."/>
            <person name="Fauchery L."/>
            <person name="Girlanda M."/>
            <person name="Hayes R.D."/>
            <person name="Keri Z."/>
            <person name="LaButti K."/>
            <person name="Lipzen A."/>
            <person name="Lombard V."/>
            <person name="Magnuson J."/>
            <person name="Maillard F."/>
            <person name="Murat C."/>
            <person name="Nolan M."/>
            <person name="Ohm R.A."/>
            <person name="Pangilinan J."/>
            <person name="Pereira M.F."/>
            <person name="Perotto S."/>
            <person name="Peter M."/>
            <person name="Pfister S."/>
            <person name="Riley R."/>
            <person name="Sitrit Y."/>
            <person name="Stielow J.B."/>
            <person name="Szollosi G."/>
            <person name="Zifcakova L."/>
            <person name="Stursova M."/>
            <person name="Spatafora J.W."/>
            <person name="Tedersoo L."/>
            <person name="Vaario L.M."/>
            <person name="Yamada A."/>
            <person name="Yan M."/>
            <person name="Wang P."/>
            <person name="Xu J."/>
            <person name="Bruns T."/>
            <person name="Baldrian P."/>
            <person name="Vilgalys R."/>
            <person name="Dunand C."/>
            <person name="Henrissat B."/>
            <person name="Grigoriev I.V."/>
            <person name="Hibbett D."/>
            <person name="Nagy L.G."/>
            <person name="Martin F.M."/>
        </authorList>
    </citation>
    <scope>NUCLEOTIDE SEQUENCE</scope>
    <source>
        <strain evidence="3">BED1</strain>
    </source>
</reference>
<keyword evidence="1" id="KW-1133">Transmembrane helix</keyword>
<gene>
    <name evidence="3" type="ORF">L210DRAFT_3397978</name>
</gene>
<comment type="caution">
    <text evidence="3">The sequence shown here is derived from an EMBL/GenBank/DDBJ whole genome shotgun (WGS) entry which is preliminary data.</text>
</comment>
<keyword evidence="1" id="KW-0812">Transmembrane</keyword>
<name>A0AAD4BX46_BOLED</name>